<proteinExistence type="predicted"/>
<dbReference type="GeneID" id="95395704"/>
<comment type="caution">
    <text evidence="2">The sequence shown here is derived from an EMBL/GenBank/DDBJ whole genome shotgun (WGS) entry which is preliminary data.</text>
</comment>
<gene>
    <name evidence="2" type="ORF">FHR33_009725</name>
</gene>
<protein>
    <submittedName>
        <fullName evidence="2">Uncharacterized protein</fullName>
    </submittedName>
</protein>
<keyword evidence="3" id="KW-1185">Reference proteome</keyword>
<name>A0A7W5VSM7_9ACTN</name>
<dbReference type="AlphaFoldDB" id="A0A7W5VSM7"/>
<organism evidence="2 3">
    <name type="scientific">Nonomuraea dietziae</name>
    <dbReference type="NCBI Taxonomy" id="65515"/>
    <lineage>
        <taxon>Bacteria</taxon>
        <taxon>Bacillati</taxon>
        <taxon>Actinomycetota</taxon>
        <taxon>Actinomycetes</taxon>
        <taxon>Streptosporangiales</taxon>
        <taxon>Streptosporangiaceae</taxon>
        <taxon>Nonomuraea</taxon>
    </lineage>
</organism>
<evidence type="ECO:0000313" key="2">
    <source>
        <dbReference type="EMBL" id="MBB3733772.1"/>
    </source>
</evidence>
<dbReference type="RefSeq" id="WP_183662463.1">
    <property type="nucleotide sequence ID" value="NZ_BAAAXX010000176.1"/>
</dbReference>
<feature type="region of interest" description="Disordered" evidence="1">
    <location>
        <begin position="146"/>
        <end position="166"/>
    </location>
</feature>
<dbReference type="EMBL" id="JACIBV010000003">
    <property type="protein sequence ID" value="MBB3733772.1"/>
    <property type="molecule type" value="Genomic_DNA"/>
</dbReference>
<dbReference type="Proteomes" id="UP000579945">
    <property type="component" value="Unassembled WGS sequence"/>
</dbReference>
<reference evidence="2 3" key="1">
    <citation type="submission" date="2020-08" db="EMBL/GenBank/DDBJ databases">
        <title>Sequencing the genomes of 1000 actinobacteria strains.</title>
        <authorList>
            <person name="Klenk H.-P."/>
        </authorList>
    </citation>
    <scope>NUCLEOTIDE SEQUENCE [LARGE SCALE GENOMIC DNA]</scope>
    <source>
        <strain evidence="2 3">DSM 44320</strain>
    </source>
</reference>
<sequence length="166" mass="17740">MPRNDLTPRQEELANAVTAALRAADIAIRAAIREAASAGVSANEIARRADSKVSGVRGYSRPVVLEILGADDIRSTALAALEEAQLEVGDRCDEQAHVVVWEGAVRSVWVCLAAALRGHPAATRRDLAARVETALSAAGLRLRQNQKEGDTRQALGDGETMEIYKT</sequence>
<evidence type="ECO:0000256" key="1">
    <source>
        <dbReference type="SAM" id="MobiDB-lite"/>
    </source>
</evidence>
<accession>A0A7W5VSM7</accession>
<evidence type="ECO:0000313" key="3">
    <source>
        <dbReference type="Proteomes" id="UP000579945"/>
    </source>
</evidence>